<reference evidence="2 3" key="1">
    <citation type="submission" date="2023-03" db="EMBL/GenBank/DDBJ databases">
        <title>NovoSphingobium album sp. nov. isolated from polycyclic aromatic hydrocarbons- and heavy-metal polluted soil.</title>
        <authorList>
            <person name="Liu Z."/>
            <person name="Wang K."/>
        </authorList>
    </citation>
    <scope>NUCLEOTIDE SEQUENCE [LARGE SCALE GENOMIC DNA]</scope>
    <source>
        <strain evidence="2 3">H3SJ31-1</strain>
    </source>
</reference>
<evidence type="ECO:0000256" key="1">
    <source>
        <dbReference type="SAM" id="Phobius"/>
    </source>
</evidence>
<evidence type="ECO:0000313" key="2">
    <source>
        <dbReference type="EMBL" id="MDE8654139.1"/>
    </source>
</evidence>
<keyword evidence="1" id="KW-0472">Membrane</keyword>
<feature type="transmembrane region" description="Helical" evidence="1">
    <location>
        <begin position="90"/>
        <end position="111"/>
    </location>
</feature>
<gene>
    <name evidence="2" type="ORF">PYV00_20805</name>
</gene>
<accession>A0ABT5WW83</accession>
<comment type="caution">
    <text evidence="2">The sequence shown here is derived from an EMBL/GenBank/DDBJ whole genome shotgun (WGS) entry which is preliminary data.</text>
</comment>
<protein>
    <submittedName>
        <fullName evidence="2">Teicoplanin resistance protein VanZ</fullName>
    </submittedName>
</protein>
<feature type="transmembrane region" description="Helical" evidence="1">
    <location>
        <begin position="56"/>
        <end position="78"/>
    </location>
</feature>
<organism evidence="2 3">
    <name type="scientific">Novosphingobium album</name>
    <name type="common">ex Liu et al. 2023</name>
    <dbReference type="NCBI Taxonomy" id="3031130"/>
    <lineage>
        <taxon>Bacteria</taxon>
        <taxon>Pseudomonadati</taxon>
        <taxon>Pseudomonadota</taxon>
        <taxon>Alphaproteobacteria</taxon>
        <taxon>Sphingomonadales</taxon>
        <taxon>Sphingomonadaceae</taxon>
        <taxon>Novosphingobium</taxon>
    </lineage>
</organism>
<evidence type="ECO:0000313" key="3">
    <source>
        <dbReference type="Proteomes" id="UP001216253"/>
    </source>
</evidence>
<dbReference type="EMBL" id="JARESE010000073">
    <property type="protein sequence ID" value="MDE8654139.1"/>
    <property type="molecule type" value="Genomic_DNA"/>
</dbReference>
<keyword evidence="3" id="KW-1185">Reference proteome</keyword>
<name>A0ABT5WW83_9SPHN</name>
<sequence length="115" mass="12156">MIDTILKLVYFAGLAVILYLALAPNPPAPVEASDKINHMLAFLALSLGGRVIWRGLSVWTLLAAMAVLGAGIELLQLAMGLGRDADVMDWIADMVATVAGLAIGTVVVMIVRRAK</sequence>
<keyword evidence="1" id="KW-0812">Transmembrane</keyword>
<dbReference type="PANTHER" id="PTHR28008:SF1">
    <property type="entry name" value="DOMAIN PROTEIN, PUTATIVE (AFU_ORTHOLOGUE AFUA_3G10980)-RELATED"/>
    <property type="match status" value="1"/>
</dbReference>
<dbReference type="Proteomes" id="UP001216253">
    <property type="component" value="Unassembled WGS sequence"/>
</dbReference>
<dbReference type="PANTHER" id="PTHR28008">
    <property type="entry name" value="DOMAIN PROTEIN, PUTATIVE (AFU_ORTHOLOGUE AFUA_3G10980)-RELATED"/>
    <property type="match status" value="1"/>
</dbReference>
<keyword evidence="1" id="KW-1133">Transmembrane helix</keyword>
<proteinExistence type="predicted"/>